<evidence type="ECO:0000313" key="6">
    <source>
        <dbReference type="EMBL" id="GMA27639.1"/>
    </source>
</evidence>
<sequence>MIEVSHLVKRHGSRAVVHDVTFTAHPGRVTGLLGPNGAGKSSTLRILLGLDRATSGTALIGGRPYRSLDRPLLEVGAMLDGPGANRGRTARAHLTWVAQSNAIAARRVDEVLELTGLREAARTRIGRFSLGMGQRLGIAAALLGDPDVLVLDEPTNGLDPDGIRWTRRLLRSLADAGKTVLVSSHLMGEMEGIADDVVVIARAGVLASGTAEAVTGDHATLEEAFFALTDGQAAYRASGCDGTAP</sequence>
<evidence type="ECO:0000256" key="1">
    <source>
        <dbReference type="ARBA" id="ARBA00005417"/>
    </source>
</evidence>
<dbReference type="GO" id="GO:0005524">
    <property type="term" value="F:ATP binding"/>
    <property type="evidence" value="ECO:0007669"/>
    <property type="project" value="UniProtKB-KW"/>
</dbReference>
<dbReference type="GO" id="GO:0016887">
    <property type="term" value="F:ATP hydrolysis activity"/>
    <property type="evidence" value="ECO:0007669"/>
    <property type="project" value="InterPro"/>
</dbReference>
<dbReference type="PANTHER" id="PTHR43335:SF4">
    <property type="entry name" value="ABC TRANSPORTER, ATP-BINDING PROTEIN"/>
    <property type="match status" value="1"/>
</dbReference>
<evidence type="ECO:0000256" key="2">
    <source>
        <dbReference type="ARBA" id="ARBA00022448"/>
    </source>
</evidence>
<dbReference type="EMBL" id="BSUL01000001">
    <property type="protein sequence ID" value="GMA27639.1"/>
    <property type="molecule type" value="Genomic_DNA"/>
</dbReference>
<feature type="domain" description="ABC transporter" evidence="5">
    <location>
        <begin position="2"/>
        <end position="227"/>
    </location>
</feature>
<reference evidence="6 7" key="1">
    <citation type="journal article" date="2014" name="Int. J. Syst. Evol. Microbiol.">
        <title>Complete genome sequence of Corynebacterium casei LMG S-19264T (=DSM 44701T), isolated from a smear-ripened cheese.</title>
        <authorList>
            <consortium name="US DOE Joint Genome Institute (JGI-PGF)"/>
            <person name="Walter F."/>
            <person name="Albersmeier A."/>
            <person name="Kalinowski J."/>
            <person name="Ruckert C."/>
        </authorList>
    </citation>
    <scope>NUCLEOTIDE SEQUENCE [LARGE SCALE GENOMIC DNA]</scope>
    <source>
        <strain evidence="6 7">NBRC 112289</strain>
    </source>
</reference>
<dbReference type="InterPro" id="IPR003439">
    <property type="entry name" value="ABC_transporter-like_ATP-bd"/>
</dbReference>
<keyword evidence="7" id="KW-1185">Reference proteome</keyword>
<evidence type="ECO:0000259" key="5">
    <source>
        <dbReference type="PROSITE" id="PS50893"/>
    </source>
</evidence>
<dbReference type="InterPro" id="IPR003593">
    <property type="entry name" value="AAA+_ATPase"/>
</dbReference>
<proteinExistence type="inferred from homology"/>
<comment type="caution">
    <text evidence="6">The sequence shown here is derived from an EMBL/GenBank/DDBJ whole genome shotgun (WGS) entry which is preliminary data.</text>
</comment>
<organism evidence="6 7">
    <name type="scientific">Arenivirga flava</name>
    <dbReference type="NCBI Taxonomy" id="1930060"/>
    <lineage>
        <taxon>Bacteria</taxon>
        <taxon>Bacillati</taxon>
        <taxon>Actinomycetota</taxon>
        <taxon>Actinomycetes</taxon>
        <taxon>Micrococcales</taxon>
        <taxon>Microbacteriaceae</taxon>
        <taxon>Arenivirga</taxon>
    </lineage>
</organism>
<dbReference type="RefSeq" id="WP_284230389.1">
    <property type="nucleotide sequence ID" value="NZ_BSUL01000001.1"/>
</dbReference>
<keyword evidence="4" id="KW-0067">ATP-binding</keyword>
<evidence type="ECO:0000313" key="7">
    <source>
        <dbReference type="Proteomes" id="UP001157160"/>
    </source>
</evidence>
<dbReference type="PROSITE" id="PS50893">
    <property type="entry name" value="ABC_TRANSPORTER_2"/>
    <property type="match status" value="1"/>
</dbReference>
<keyword evidence="3" id="KW-0547">Nucleotide-binding</keyword>
<dbReference type="AlphaFoldDB" id="A0AA37UBT2"/>
<evidence type="ECO:0000256" key="4">
    <source>
        <dbReference type="ARBA" id="ARBA00022840"/>
    </source>
</evidence>
<keyword evidence="2" id="KW-0813">Transport</keyword>
<dbReference type="Gene3D" id="3.40.50.300">
    <property type="entry name" value="P-loop containing nucleotide triphosphate hydrolases"/>
    <property type="match status" value="1"/>
</dbReference>
<dbReference type="PANTHER" id="PTHR43335">
    <property type="entry name" value="ABC TRANSPORTER, ATP-BINDING PROTEIN"/>
    <property type="match status" value="1"/>
</dbReference>
<comment type="similarity">
    <text evidence="1">Belongs to the ABC transporter superfamily.</text>
</comment>
<dbReference type="SMART" id="SM00382">
    <property type="entry name" value="AAA"/>
    <property type="match status" value="1"/>
</dbReference>
<dbReference type="Proteomes" id="UP001157160">
    <property type="component" value="Unassembled WGS sequence"/>
</dbReference>
<gene>
    <name evidence="6" type="ORF">GCM10025874_08920</name>
</gene>
<dbReference type="SUPFAM" id="SSF52540">
    <property type="entry name" value="P-loop containing nucleoside triphosphate hydrolases"/>
    <property type="match status" value="1"/>
</dbReference>
<name>A0AA37UBT2_9MICO</name>
<dbReference type="Pfam" id="PF00005">
    <property type="entry name" value="ABC_tran"/>
    <property type="match status" value="1"/>
</dbReference>
<protein>
    <recommendedName>
        <fullName evidence="5">ABC transporter domain-containing protein</fullName>
    </recommendedName>
</protein>
<dbReference type="InterPro" id="IPR027417">
    <property type="entry name" value="P-loop_NTPase"/>
</dbReference>
<evidence type="ECO:0000256" key="3">
    <source>
        <dbReference type="ARBA" id="ARBA00022741"/>
    </source>
</evidence>
<accession>A0AA37UBT2</accession>